<dbReference type="EMBL" id="VSSQ01040526">
    <property type="protein sequence ID" value="MPM93800.1"/>
    <property type="molecule type" value="Genomic_DNA"/>
</dbReference>
<sequence length="250" mass="28167">MRLTILQEYKNMQRPKIICHMMSSVDGRLLTDRWTEPFDGKDKTEFYGVYEDVSRQFNADAWMIGRTTAQQDFETFSFDFEKYPPAKEFKTHIGSRSSATSAIILDPKGKLGYKSNNLNGDNVIVVLGKSVSEEYLAHLRDNGISYLFGGKSGMNLQITLETLYTDFGLKTILLEGGGVINGAFLKEGLIDELSVIIYPGIDGLSCMPAIIDYMGQTDNNPAKNQSLEFLKAEVLNDGMVWLHYKFHTKN</sequence>
<organism evidence="5">
    <name type="scientific">bioreactor metagenome</name>
    <dbReference type="NCBI Taxonomy" id="1076179"/>
    <lineage>
        <taxon>unclassified sequences</taxon>
        <taxon>metagenomes</taxon>
        <taxon>ecological metagenomes</taxon>
    </lineage>
</organism>
<accession>A0A645DWB0</accession>
<dbReference type="InterPro" id="IPR002734">
    <property type="entry name" value="RibDG_C"/>
</dbReference>
<dbReference type="InterPro" id="IPR024072">
    <property type="entry name" value="DHFR-like_dom_sf"/>
</dbReference>
<dbReference type="PANTHER" id="PTHR38011">
    <property type="entry name" value="DIHYDROFOLATE REDUCTASE FAMILY PROTEIN (AFU_ORTHOLOGUE AFUA_8G06820)"/>
    <property type="match status" value="1"/>
</dbReference>
<proteinExistence type="predicted"/>
<reference evidence="5" key="1">
    <citation type="submission" date="2019-08" db="EMBL/GenBank/DDBJ databases">
        <authorList>
            <person name="Kucharzyk K."/>
            <person name="Murdoch R.W."/>
            <person name="Higgins S."/>
            <person name="Loffler F."/>
        </authorList>
    </citation>
    <scope>NUCLEOTIDE SEQUENCE</scope>
</reference>
<dbReference type="GO" id="GO:0008703">
    <property type="term" value="F:5-amino-6-(5-phosphoribosylamino)uracil reductase activity"/>
    <property type="evidence" value="ECO:0007669"/>
    <property type="project" value="InterPro"/>
</dbReference>
<dbReference type="GO" id="GO:0009231">
    <property type="term" value="P:riboflavin biosynthetic process"/>
    <property type="evidence" value="ECO:0007669"/>
    <property type="project" value="InterPro"/>
</dbReference>
<gene>
    <name evidence="5" type="ORF">SDC9_140942</name>
</gene>
<evidence type="ECO:0000256" key="2">
    <source>
        <dbReference type="ARBA" id="ARBA00022857"/>
    </source>
</evidence>
<evidence type="ECO:0000313" key="5">
    <source>
        <dbReference type="EMBL" id="MPM93800.1"/>
    </source>
</evidence>
<dbReference type="SUPFAM" id="SSF53597">
    <property type="entry name" value="Dihydrofolate reductase-like"/>
    <property type="match status" value="1"/>
</dbReference>
<dbReference type="Pfam" id="PF01872">
    <property type="entry name" value="RibD_C"/>
    <property type="match status" value="1"/>
</dbReference>
<feature type="domain" description="Bacterial bifunctional deaminase-reductase C-terminal" evidence="4">
    <location>
        <begin position="15"/>
        <end position="234"/>
    </location>
</feature>
<comment type="caution">
    <text evidence="5">The sequence shown here is derived from an EMBL/GenBank/DDBJ whole genome shotgun (WGS) entry which is preliminary data.</text>
</comment>
<evidence type="ECO:0000256" key="3">
    <source>
        <dbReference type="ARBA" id="ARBA00023002"/>
    </source>
</evidence>
<keyword evidence="2" id="KW-0521">NADP</keyword>
<evidence type="ECO:0000259" key="4">
    <source>
        <dbReference type="Pfam" id="PF01872"/>
    </source>
</evidence>
<evidence type="ECO:0000256" key="1">
    <source>
        <dbReference type="ARBA" id="ARBA00005104"/>
    </source>
</evidence>
<dbReference type="PANTHER" id="PTHR38011:SF7">
    <property type="entry name" value="2,5-DIAMINO-6-RIBOSYLAMINO-4(3H)-PYRIMIDINONE 5'-PHOSPHATE REDUCTASE"/>
    <property type="match status" value="1"/>
</dbReference>
<dbReference type="Gene3D" id="3.40.430.10">
    <property type="entry name" value="Dihydrofolate Reductase, subunit A"/>
    <property type="match status" value="1"/>
</dbReference>
<dbReference type="InterPro" id="IPR050765">
    <property type="entry name" value="Riboflavin_Biosynth_HTPR"/>
</dbReference>
<keyword evidence="3" id="KW-0560">Oxidoreductase</keyword>
<comment type="pathway">
    <text evidence="1">Cofactor biosynthesis; riboflavin biosynthesis.</text>
</comment>
<protein>
    <recommendedName>
        <fullName evidence="4">Bacterial bifunctional deaminase-reductase C-terminal domain-containing protein</fullName>
    </recommendedName>
</protein>
<dbReference type="AlphaFoldDB" id="A0A645DWB0"/>
<name>A0A645DWB0_9ZZZZ</name>